<keyword evidence="3" id="KW-1185">Reference proteome</keyword>
<evidence type="ECO:0000313" key="2">
    <source>
        <dbReference type="Ensembl" id="ENSLLTP00000000657.1"/>
    </source>
</evidence>
<dbReference type="Proteomes" id="UP000694406">
    <property type="component" value="Unplaced"/>
</dbReference>
<evidence type="ECO:0000256" key="1">
    <source>
        <dbReference type="SAM" id="MobiDB-lite"/>
    </source>
</evidence>
<reference evidence="2" key="1">
    <citation type="submission" date="2025-08" db="UniProtKB">
        <authorList>
            <consortium name="Ensembl"/>
        </authorList>
    </citation>
    <scope>IDENTIFICATION</scope>
</reference>
<name>A0A8C5WMU9_LATLA</name>
<organism evidence="2 3">
    <name type="scientific">Laticauda laticaudata</name>
    <name type="common">Blue-ringed sea krait</name>
    <name type="synonym">Blue-lipped sea krait</name>
    <dbReference type="NCBI Taxonomy" id="8630"/>
    <lineage>
        <taxon>Eukaryota</taxon>
        <taxon>Metazoa</taxon>
        <taxon>Chordata</taxon>
        <taxon>Craniata</taxon>
        <taxon>Vertebrata</taxon>
        <taxon>Euteleostomi</taxon>
        <taxon>Lepidosauria</taxon>
        <taxon>Squamata</taxon>
        <taxon>Bifurcata</taxon>
        <taxon>Unidentata</taxon>
        <taxon>Episquamata</taxon>
        <taxon>Toxicofera</taxon>
        <taxon>Serpentes</taxon>
        <taxon>Colubroidea</taxon>
        <taxon>Elapidae</taxon>
        <taxon>Laticaudinae</taxon>
        <taxon>Laticauda</taxon>
    </lineage>
</organism>
<dbReference type="AlphaFoldDB" id="A0A8C5WMU9"/>
<proteinExistence type="predicted"/>
<dbReference type="Ensembl" id="ENSLLTT00000000682.1">
    <property type="protein sequence ID" value="ENSLLTP00000000657.1"/>
    <property type="gene ID" value="ENSLLTG00000000526.1"/>
</dbReference>
<feature type="region of interest" description="Disordered" evidence="1">
    <location>
        <begin position="1"/>
        <end position="30"/>
    </location>
</feature>
<reference evidence="2" key="2">
    <citation type="submission" date="2025-09" db="UniProtKB">
        <authorList>
            <consortium name="Ensembl"/>
        </authorList>
    </citation>
    <scope>IDENTIFICATION</scope>
</reference>
<feature type="compositionally biased region" description="Gly residues" evidence="1">
    <location>
        <begin position="8"/>
        <end position="18"/>
    </location>
</feature>
<evidence type="ECO:0000313" key="3">
    <source>
        <dbReference type="Proteomes" id="UP000694406"/>
    </source>
</evidence>
<protein>
    <submittedName>
        <fullName evidence="2">Uncharacterized protein</fullName>
    </submittedName>
</protein>
<accession>A0A8C5WMU9</accession>
<sequence>MAARGPVGKRGAGSGGSRGSDPQEEPPPPLQAVLIADSFNRRFFPISKDRPRVSEYSGTHQRLYKVTGLEETLEVLLSNPPLPLKQETLYHFILY</sequence>